<name>A0A0C1V872_9ENTR</name>
<evidence type="ECO:0000313" key="2">
    <source>
        <dbReference type="Proteomes" id="UP000054529"/>
    </source>
</evidence>
<dbReference type="AlphaFoldDB" id="A0A0C1V872"/>
<accession>A0A0C1V872</accession>
<dbReference type="HOGENOM" id="CLU_3326103_0_0_6"/>
<organism evidence="1 2">
    <name type="scientific">Candidatus Riesia pediculischaeffi PTSU</name>
    <dbReference type="NCBI Taxonomy" id="1401651"/>
    <lineage>
        <taxon>Bacteria</taxon>
        <taxon>Pseudomonadati</taxon>
        <taxon>Pseudomonadota</taxon>
        <taxon>Gammaproteobacteria</taxon>
        <taxon>Enterobacterales</taxon>
        <taxon>Enterobacteriaceae</taxon>
        <taxon>Candidatus Riesia</taxon>
    </lineage>
</organism>
<reference evidence="1 2" key="1">
    <citation type="journal article" date="2014" name="G3 (Bethesda)">
        <title>Genome sequence of Candidatus Riesia pediculischaeffi, endosymbiont of chimpanzee lice, and genomic comparison of recently acquired endosymbionts from human and chimpanzee lice.</title>
        <authorList>
            <person name="Boyd B.M."/>
            <person name="Allen J.M."/>
            <person name="de Crecy-Lagard V."/>
            <person name="Reed D.L."/>
        </authorList>
    </citation>
    <scope>NUCLEOTIDE SEQUENCE [LARGE SCALE GENOMIC DNA]</scope>
    <source>
        <strain evidence="1 2">PTSU</strain>
    </source>
</reference>
<dbReference type="EMBL" id="AWXV01000002">
    <property type="protein sequence ID" value="KIE64058.1"/>
    <property type="molecule type" value="Genomic_DNA"/>
</dbReference>
<gene>
    <name evidence="1" type="ORF">P689_11929</name>
</gene>
<sequence length="38" mass="4634">MFSNISKKPCILRIFIEKDPTKMSQKDLFMFSKIFEKY</sequence>
<comment type="caution">
    <text evidence="1">The sequence shown here is derived from an EMBL/GenBank/DDBJ whole genome shotgun (WGS) entry which is preliminary data.</text>
</comment>
<protein>
    <submittedName>
        <fullName evidence="1">Uncharacterized protein</fullName>
    </submittedName>
</protein>
<evidence type="ECO:0000313" key="1">
    <source>
        <dbReference type="EMBL" id="KIE64058.1"/>
    </source>
</evidence>
<proteinExistence type="predicted"/>
<dbReference type="Proteomes" id="UP000054529">
    <property type="component" value="Unassembled WGS sequence"/>
</dbReference>